<dbReference type="AlphaFoldDB" id="A0A7J5ZL68"/>
<feature type="region of interest" description="Disordered" evidence="1">
    <location>
        <begin position="1"/>
        <end position="75"/>
    </location>
</feature>
<proteinExistence type="predicted"/>
<reference evidence="2 3" key="1">
    <citation type="submission" date="2020-02" db="EMBL/GenBank/DDBJ databases">
        <title>A chromosome-scale genome assembly of the black bullhead catfish (Ameiurus melas).</title>
        <authorList>
            <person name="Wen M."/>
            <person name="Zham M."/>
            <person name="Cabau C."/>
            <person name="Klopp C."/>
            <person name="Donnadieu C."/>
            <person name="Roques C."/>
            <person name="Bouchez O."/>
            <person name="Lampietro C."/>
            <person name="Jouanno E."/>
            <person name="Herpin A."/>
            <person name="Louis A."/>
            <person name="Berthelot C."/>
            <person name="Parey E."/>
            <person name="Roest-Crollius H."/>
            <person name="Braasch I."/>
            <person name="Postlethwait J."/>
            <person name="Robinson-Rechavi M."/>
            <person name="Echchiki A."/>
            <person name="Begum T."/>
            <person name="Montfort J."/>
            <person name="Schartl M."/>
            <person name="Bobe J."/>
            <person name="Guiguen Y."/>
        </authorList>
    </citation>
    <scope>NUCLEOTIDE SEQUENCE [LARGE SCALE GENOMIC DNA]</scope>
    <source>
        <strain evidence="2">M_S1</strain>
        <tissue evidence="2">Blood</tissue>
    </source>
</reference>
<protein>
    <submittedName>
        <fullName evidence="2">Uncharacterized protein</fullName>
    </submittedName>
</protein>
<comment type="caution">
    <text evidence="2">The sequence shown here is derived from an EMBL/GenBank/DDBJ whole genome shotgun (WGS) entry which is preliminary data.</text>
</comment>
<evidence type="ECO:0000256" key="1">
    <source>
        <dbReference type="SAM" id="MobiDB-lite"/>
    </source>
</evidence>
<name>A0A7J5ZL68_AMEME</name>
<evidence type="ECO:0000313" key="2">
    <source>
        <dbReference type="EMBL" id="KAF4071210.1"/>
    </source>
</evidence>
<sequence length="139" mass="15171">MESAEVRACSFRKPPHTPAPAGSQLCRDVQTETCTDSGGEISGSGGHINPMDQQNHVKKDEPEDEGYVCEAAPGPVGHIIPVDEQIYIKKEEPEDEEYLCGETSGFVENVDQEGGFQSLHVKEEESKDEDYICTTTVLG</sequence>
<organism evidence="2 3">
    <name type="scientific">Ameiurus melas</name>
    <name type="common">Black bullhead</name>
    <name type="synonym">Silurus melas</name>
    <dbReference type="NCBI Taxonomy" id="219545"/>
    <lineage>
        <taxon>Eukaryota</taxon>
        <taxon>Metazoa</taxon>
        <taxon>Chordata</taxon>
        <taxon>Craniata</taxon>
        <taxon>Vertebrata</taxon>
        <taxon>Euteleostomi</taxon>
        <taxon>Actinopterygii</taxon>
        <taxon>Neopterygii</taxon>
        <taxon>Teleostei</taxon>
        <taxon>Ostariophysi</taxon>
        <taxon>Siluriformes</taxon>
        <taxon>Ictaluridae</taxon>
        <taxon>Ameiurus</taxon>
    </lineage>
</organism>
<gene>
    <name evidence="2" type="ORF">AMELA_G00283260</name>
</gene>
<dbReference type="Proteomes" id="UP000593565">
    <property type="component" value="Unassembled WGS sequence"/>
</dbReference>
<evidence type="ECO:0000313" key="3">
    <source>
        <dbReference type="Proteomes" id="UP000593565"/>
    </source>
</evidence>
<accession>A0A7J5ZL68</accession>
<dbReference type="EMBL" id="JAAGNN010000028">
    <property type="protein sequence ID" value="KAF4071210.1"/>
    <property type="molecule type" value="Genomic_DNA"/>
</dbReference>
<keyword evidence="3" id="KW-1185">Reference proteome</keyword>